<keyword evidence="4" id="KW-1185">Reference proteome</keyword>
<protein>
    <recommendedName>
        <fullName evidence="2">YjiS-like domain-containing protein</fullName>
    </recommendedName>
</protein>
<name>A0A073IYR8_9RHOB</name>
<reference evidence="3 4" key="1">
    <citation type="submission" date="2014-01" db="EMBL/GenBank/DDBJ databases">
        <title>Sulfitobacter sp. H3 (MCCC 1A00686) Genome Sequencing.</title>
        <authorList>
            <person name="Lai Q."/>
            <person name="Hong Z."/>
        </authorList>
    </citation>
    <scope>NUCLEOTIDE SEQUENCE [LARGE SCALE GENOMIC DNA]</scope>
    <source>
        <strain evidence="3 4">H3</strain>
    </source>
</reference>
<keyword evidence="1" id="KW-1133">Transmembrane helix</keyword>
<comment type="caution">
    <text evidence="3">The sequence shown here is derived from an EMBL/GenBank/DDBJ whole genome shotgun (WGS) entry which is preliminary data.</text>
</comment>
<dbReference type="Pfam" id="PF06568">
    <property type="entry name" value="YjiS-like"/>
    <property type="match status" value="1"/>
</dbReference>
<gene>
    <name evidence="3" type="ORF">SUH3_05020</name>
</gene>
<dbReference type="Proteomes" id="UP000027746">
    <property type="component" value="Unassembled WGS sequence"/>
</dbReference>
<dbReference type="EMBL" id="JAMD01000010">
    <property type="protein sequence ID" value="KEJ94785.1"/>
    <property type="molecule type" value="Genomic_DNA"/>
</dbReference>
<organism evidence="3 4">
    <name type="scientific">Pseudosulfitobacter pseudonitzschiae</name>
    <dbReference type="NCBI Taxonomy" id="1402135"/>
    <lineage>
        <taxon>Bacteria</taxon>
        <taxon>Pseudomonadati</taxon>
        <taxon>Pseudomonadota</taxon>
        <taxon>Alphaproteobacteria</taxon>
        <taxon>Rhodobacterales</taxon>
        <taxon>Roseobacteraceae</taxon>
        <taxon>Pseudosulfitobacter</taxon>
    </lineage>
</organism>
<dbReference type="RefSeq" id="WP_037928799.1">
    <property type="nucleotide sequence ID" value="NZ_CP054599.1"/>
</dbReference>
<dbReference type="InterPro" id="IPR009506">
    <property type="entry name" value="YjiS-like"/>
</dbReference>
<dbReference type="OrthoDB" id="8005167at2"/>
<evidence type="ECO:0000256" key="1">
    <source>
        <dbReference type="SAM" id="Phobius"/>
    </source>
</evidence>
<evidence type="ECO:0000313" key="4">
    <source>
        <dbReference type="Proteomes" id="UP000027746"/>
    </source>
</evidence>
<sequence length="77" mass="8626">MTQTTALSADALAHLRDTRTLPVISVVAINLAVVLSKWATRRRTRLALGQLTQQQLNDVGLTPHVAYTESRRVFWRA</sequence>
<dbReference type="AlphaFoldDB" id="A0A073IYR8"/>
<evidence type="ECO:0000313" key="3">
    <source>
        <dbReference type="EMBL" id="KEJ94785.1"/>
    </source>
</evidence>
<keyword evidence="1" id="KW-0812">Transmembrane</keyword>
<accession>A0A073IYR8</accession>
<feature type="transmembrane region" description="Helical" evidence="1">
    <location>
        <begin position="20"/>
        <end position="39"/>
    </location>
</feature>
<keyword evidence="1" id="KW-0472">Membrane</keyword>
<feature type="domain" description="YjiS-like" evidence="2">
    <location>
        <begin position="35"/>
        <end position="63"/>
    </location>
</feature>
<proteinExistence type="predicted"/>
<dbReference type="GeneID" id="68869846"/>
<evidence type="ECO:0000259" key="2">
    <source>
        <dbReference type="Pfam" id="PF06568"/>
    </source>
</evidence>